<protein>
    <recommendedName>
        <fullName evidence="8">TIGR03862 family flavoprotein</fullName>
    </recommendedName>
</protein>
<dbReference type="Gene3D" id="2.40.30.10">
    <property type="entry name" value="Translation factors"/>
    <property type="match status" value="1"/>
</dbReference>
<dbReference type="PANTHER" id="PTHR42887">
    <property type="entry name" value="OS12G0638800 PROTEIN"/>
    <property type="match status" value="1"/>
</dbReference>
<dbReference type="InterPro" id="IPR023166">
    <property type="entry name" value="BaiN-like_dom_sf"/>
</dbReference>
<feature type="domain" description="RsdA/BaiN/AoA(So)-like Rossmann fold-like" evidence="4">
    <location>
        <begin position="17"/>
        <end position="409"/>
    </location>
</feature>
<evidence type="ECO:0000256" key="3">
    <source>
        <dbReference type="ARBA" id="ARBA00022827"/>
    </source>
</evidence>
<keyword evidence="3" id="KW-0274">FAD</keyword>
<dbReference type="InterPro" id="IPR004792">
    <property type="entry name" value="BaiN-like"/>
</dbReference>
<proteinExistence type="predicted"/>
<dbReference type="Pfam" id="PF03486">
    <property type="entry name" value="HI0933_like"/>
    <property type="match status" value="1"/>
</dbReference>
<dbReference type="PANTHER" id="PTHR42887:SF1">
    <property type="entry name" value="BLR3961 PROTEIN"/>
    <property type="match status" value="1"/>
</dbReference>
<keyword evidence="2" id="KW-0285">Flavoprotein</keyword>
<comment type="cofactor">
    <cofactor evidence="1">
        <name>FAD</name>
        <dbReference type="ChEBI" id="CHEBI:57692"/>
    </cofactor>
</comment>
<dbReference type="AlphaFoldDB" id="A0A7W9A509"/>
<gene>
    <name evidence="6" type="ORF">FHS65_002307</name>
</gene>
<evidence type="ECO:0000256" key="1">
    <source>
        <dbReference type="ARBA" id="ARBA00001974"/>
    </source>
</evidence>
<feature type="domain" description="RsdA/BaiN/AoA(So)-like insert" evidence="5">
    <location>
        <begin position="202"/>
        <end position="357"/>
    </location>
</feature>
<evidence type="ECO:0000313" key="6">
    <source>
        <dbReference type="EMBL" id="MBB5661544.1"/>
    </source>
</evidence>
<dbReference type="NCBIfam" id="TIGR03862">
    <property type="entry name" value="flavo_PP4765"/>
    <property type="match status" value="1"/>
</dbReference>
<dbReference type="PRINTS" id="PR00411">
    <property type="entry name" value="PNDRDTASEI"/>
</dbReference>
<dbReference type="NCBIfam" id="TIGR00275">
    <property type="entry name" value="aminoacetone oxidase family FAD-binding enzyme"/>
    <property type="match status" value="1"/>
</dbReference>
<dbReference type="Pfam" id="PF22780">
    <property type="entry name" value="HI0933_like_1st"/>
    <property type="match status" value="1"/>
</dbReference>
<evidence type="ECO:0000313" key="7">
    <source>
        <dbReference type="Proteomes" id="UP000548978"/>
    </source>
</evidence>
<comment type="caution">
    <text evidence="6">The sequence shown here is derived from an EMBL/GenBank/DDBJ whole genome shotgun (WGS) entry which is preliminary data.</text>
</comment>
<dbReference type="EMBL" id="JACIJB010000012">
    <property type="protein sequence ID" value="MBB5661544.1"/>
    <property type="molecule type" value="Genomic_DNA"/>
</dbReference>
<dbReference type="InterPro" id="IPR055178">
    <property type="entry name" value="RsdA/BaiN/AoA(So)-like_dom"/>
</dbReference>
<organism evidence="6 7">
    <name type="scientific">Brevundimonas halotolerans</name>
    <dbReference type="NCBI Taxonomy" id="69670"/>
    <lineage>
        <taxon>Bacteria</taxon>
        <taxon>Pseudomonadati</taxon>
        <taxon>Pseudomonadota</taxon>
        <taxon>Alphaproteobacteria</taxon>
        <taxon>Caulobacterales</taxon>
        <taxon>Caulobacteraceae</taxon>
        <taxon>Brevundimonas</taxon>
    </lineage>
</organism>
<dbReference type="SUPFAM" id="SSF51905">
    <property type="entry name" value="FAD/NAD(P)-binding domain"/>
    <property type="match status" value="1"/>
</dbReference>
<keyword evidence="7" id="KW-1185">Reference proteome</keyword>
<sequence length="425" mass="44599">MTSSLAFHPDTGPRSPVVVIGAGPAGLMVAERLSSAGLTVEVHESMPSPARKLLMAGRGGLNLTHNEPLDRFPARYGEAAPGVMDWLSRFGPQDLRDWADGLGAETFVGSSGRVFPKAMKASPLLRAWLQRLQDQGVTLHSGSRWIGFENGAPVFEQAGESRRIPARAVVVATGGASWPRLGSDGQGRGVLADLGVPCTGFRPANVGVRLDWSEEFIAAHAGQPLKAVALTLERRRVRGEAMVTRYGLEGGAIYDLGPELRQALAKAQDGGEPARLYIDLRPSETAEALAARLAKAPASLSRANRLRRAARLRPVEAALLRQASPLPAGANDRALAERLKGVPLAITGLQGLERAISSAGGIDLAALTPGLMVVDQPGLFVAGELLDWEAPTGGYLLQAVMASGVVAADAALDWIAGAGPVREAE</sequence>
<dbReference type="InterPro" id="IPR036188">
    <property type="entry name" value="FAD/NAD-bd_sf"/>
</dbReference>
<dbReference type="RefSeq" id="WP_241153084.1">
    <property type="nucleotide sequence ID" value="NZ_JACIJB010000012.1"/>
</dbReference>
<dbReference type="Gene3D" id="3.50.50.60">
    <property type="entry name" value="FAD/NAD(P)-binding domain"/>
    <property type="match status" value="1"/>
</dbReference>
<evidence type="ECO:0000259" key="4">
    <source>
        <dbReference type="Pfam" id="PF03486"/>
    </source>
</evidence>
<evidence type="ECO:0000259" key="5">
    <source>
        <dbReference type="Pfam" id="PF22780"/>
    </source>
</evidence>
<name>A0A7W9A509_9CAUL</name>
<dbReference type="PRINTS" id="PR00368">
    <property type="entry name" value="FADPNR"/>
</dbReference>
<dbReference type="InterPro" id="IPR057661">
    <property type="entry name" value="RsdA/BaiN/AoA(So)_Rossmann"/>
</dbReference>
<evidence type="ECO:0000256" key="2">
    <source>
        <dbReference type="ARBA" id="ARBA00022630"/>
    </source>
</evidence>
<dbReference type="Gene3D" id="1.10.8.260">
    <property type="entry name" value="HI0933 insert domain-like"/>
    <property type="match status" value="1"/>
</dbReference>
<dbReference type="Proteomes" id="UP000548978">
    <property type="component" value="Unassembled WGS sequence"/>
</dbReference>
<accession>A0A7W9A509</accession>
<reference evidence="6 7" key="1">
    <citation type="submission" date="2020-08" db="EMBL/GenBank/DDBJ databases">
        <title>Genomic Encyclopedia of Type Strains, Phase IV (KMG-IV): sequencing the most valuable type-strain genomes for metagenomic binning, comparative biology and taxonomic classification.</title>
        <authorList>
            <person name="Goeker M."/>
        </authorList>
    </citation>
    <scope>NUCLEOTIDE SEQUENCE [LARGE SCALE GENOMIC DNA]</scope>
    <source>
        <strain evidence="6 7">DSM 24448</strain>
    </source>
</reference>
<dbReference type="SUPFAM" id="SSF160996">
    <property type="entry name" value="HI0933 insert domain-like"/>
    <property type="match status" value="1"/>
</dbReference>
<evidence type="ECO:0008006" key="8">
    <source>
        <dbReference type="Google" id="ProtNLM"/>
    </source>
</evidence>
<dbReference type="InterPro" id="IPR022460">
    <property type="entry name" value="Flavoprotein_PP4765"/>
</dbReference>